<dbReference type="SMART" id="SM00173">
    <property type="entry name" value="RAS"/>
    <property type="match status" value="1"/>
</dbReference>
<evidence type="ECO:0000256" key="6">
    <source>
        <dbReference type="ARBA" id="ARBA00023289"/>
    </source>
</evidence>
<dbReference type="GO" id="GO:0003924">
    <property type="term" value="F:GTPase activity"/>
    <property type="evidence" value="ECO:0007669"/>
    <property type="project" value="InterPro"/>
</dbReference>
<name>A0A8C4Q1H4_EPTBU</name>
<reference evidence="8" key="1">
    <citation type="submission" date="2025-05" db="UniProtKB">
        <authorList>
            <consortium name="Ensembl"/>
        </authorList>
    </citation>
    <scope>IDENTIFICATION</scope>
</reference>
<dbReference type="GO" id="GO:0005525">
    <property type="term" value="F:GTP binding"/>
    <property type="evidence" value="ECO:0007669"/>
    <property type="project" value="UniProtKB-KW"/>
</dbReference>
<organism evidence="8 9">
    <name type="scientific">Eptatretus burgeri</name>
    <name type="common">Inshore hagfish</name>
    <dbReference type="NCBI Taxonomy" id="7764"/>
    <lineage>
        <taxon>Eukaryota</taxon>
        <taxon>Metazoa</taxon>
        <taxon>Chordata</taxon>
        <taxon>Craniata</taxon>
        <taxon>Vertebrata</taxon>
        <taxon>Cyclostomata</taxon>
        <taxon>Myxini</taxon>
        <taxon>Myxiniformes</taxon>
        <taxon>Myxinidae</taxon>
        <taxon>Eptatretinae</taxon>
        <taxon>Eptatretus</taxon>
    </lineage>
</organism>
<dbReference type="InterPro" id="IPR050305">
    <property type="entry name" value="Small_GTPase_Rab"/>
</dbReference>
<keyword evidence="3" id="KW-0547">Nucleotide-binding</keyword>
<dbReference type="SUPFAM" id="SSF52540">
    <property type="entry name" value="P-loop containing nucleoside triphosphate hydrolases"/>
    <property type="match status" value="1"/>
</dbReference>
<dbReference type="Proteomes" id="UP000694388">
    <property type="component" value="Unplaced"/>
</dbReference>
<evidence type="ECO:0000256" key="2">
    <source>
        <dbReference type="ARBA" id="ARBA00006270"/>
    </source>
</evidence>
<proteinExistence type="inferred from homology"/>
<dbReference type="Ensembl" id="ENSEBUT00000009053.1">
    <property type="protein sequence ID" value="ENSEBUP00000008548.1"/>
    <property type="gene ID" value="ENSEBUG00000005533.1"/>
</dbReference>
<dbReference type="Gene3D" id="3.40.50.300">
    <property type="entry name" value="P-loop containing nucleotide triphosphate hydrolases"/>
    <property type="match status" value="1"/>
</dbReference>
<dbReference type="SMART" id="SM00175">
    <property type="entry name" value="RAB"/>
    <property type="match status" value="1"/>
</dbReference>
<dbReference type="InterPro" id="IPR027417">
    <property type="entry name" value="P-loop_NTPase"/>
</dbReference>
<feature type="region of interest" description="Disordered" evidence="7">
    <location>
        <begin position="190"/>
        <end position="214"/>
    </location>
</feature>
<evidence type="ECO:0000313" key="8">
    <source>
        <dbReference type="Ensembl" id="ENSEBUP00000008541.1"/>
    </source>
</evidence>
<dbReference type="Pfam" id="PF00071">
    <property type="entry name" value="Ras"/>
    <property type="match status" value="1"/>
</dbReference>
<dbReference type="SMART" id="SM00174">
    <property type="entry name" value="RHO"/>
    <property type="match status" value="1"/>
</dbReference>
<dbReference type="GeneTree" id="ENSGT00940000156218"/>
<dbReference type="PROSITE" id="PS51421">
    <property type="entry name" value="RAS"/>
    <property type="match status" value="1"/>
</dbReference>
<keyword evidence="9" id="KW-1185">Reference proteome</keyword>
<dbReference type="PRINTS" id="PR00449">
    <property type="entry name" value="RASTRNSFRMNG"/>
</dbReference>
<dbReference type="PANTHER" id="PTHR47980">
    <property type="entry name" value="LD44762P"/>
    <property type="match status" value="1"/>
</dbReference>
<evidence type="ECO:0000256" key="7">
    <source>
        <dbReference type="SAM" id="MobiDB-lite"/>
    </source>
</evidence>
<comment type="subcellular location">
    <subcellularLocation>
        <location evidence="1">Membrane</location>
        <topology evidence="1">Lipid-anchor</topology>
    </subcellularLocation>
</comment>
<evidence type="ECO:0000256" key="1">
    <source>
        <dbReference type="ARBA" id="ARBA00004635"/>
    </source>
</evidence>
<dbReference type="OMA" id="IEKKCAC"/>
<keyword evidence="5" id="KW-0449">Lipoprotein</keyword>
<sequence>MAEGDYDFLIKLLILGDSATGKSCFLCRYTDNTFCSQFVTTVGIDFKEKNVIYNDKNNDGKGQCIHLQLWDTAGQERFRSLTAAFFRDAMGFLIMFDITNMQSFLNVRQWMSQLQMNAYCENPDIVLCGNKMDLAAQRVVSKKEAEELAENLGMPYFEVSALSGDNVTEAVEALLGLIMRRMEDSVDKSWIPQGTVRPGNNLPGEKEPSSGCGC</sequence>
<dbReference type="FunFam" id="3.40.50.300:FF:001149">
    <property type="entry name" value="Rab40, isoform A"/>
    <property type="match status" value="1"/>
</dbReference>
<dbReference type="Ensembl" id="ENSEBUT00000009046.1">
    <property type="protein sequence ID" value="ENSEBUP00000008541.1"/>
    <property type="gene ID" value="ENSEBUG00000005533.1"/>
</dbReference>
<keyword evidence="6" id="KW-0636">Prenylation</keyword>
<dbReference type="PROSITE" id="PS51419">
    <property type="entry name" value="RAB"/>
    <property type="match status" value="1"/>
</dbReference>
<dbReference type="SMART" id="SM00176">
    <property type="entry name" value="RAN"/>
    <property type="match status" value="1"/>
</dbReference>
<comment type="similarity">
    <text evidence="2">Belongs to the small GTPase superfamily. Rab family.</text>
</comment>
<evidence type="ECO:0000256" key="4">
    <source>
        <dbReference type="ARBA" id="ARBA00023134"/>
    </source>
</evidence>
<dbReference type="NCBIfam" id="TIGR00231">
    <property type="entry name" value="small_GTP"/>
    <property type="match status" value="1"/>
</dbReference>
<dbReference type="AlphaFoldDB" id="A0A8C4Q1H4"/>
<dbReference type="GO" id="GO:0016020">
    <property type="term" value="C:membrane"/>
    <property type="evidence" value="ECO:0007669"/>
    <property type="project" value="UniProtKB-SubCell"/>
</dbReference>
<protein>
    <submittedName>
        <fullName evidence="8">RAB27A, member RAS oncogene family</fullName>
    </submittedName>
</protein>
<keyword evidence="4" id="KW-0342">GTP-binding</keyword>
<evidence type="ECO:0000256" key="3">
    <source>
        <dbReference type="ARBA" id="ARBA00022741"/>
    </source>
</evidence>
<evidence type="ECO:0000256" key="5">
    <source>
        <dbReference type="ARBA" id="ARBA00023288"/>
    </source>
</evidence>
<accession>A0A8C4Q1H4</accession>
<evidence type="ECO:0000313" key="9">
    <source>
        <dbReference type="Proteomes" id="UP000694388"/>
    </source>
</evidence>
<dbReference type="InterPro" id="IPR001806">
    <property type="entry name" value="Small_GTPase"/>
</dbReference>
<dbReference type="PROSITE" id="PS51420">
    <property type="entry name" value="RHO"/>
    <property type="match status" value="1"/>
</dbReference>
<dbReference type="InterPro" id="IPR005225">
    <property type="entry name" value="Small_GTP-bd"/>
</dbReference>